<dbReference type="Proteomes" id="UP000464378">
    <property type="component" value="Chromosome"/>
</dbReference>
<dbReference type="EMBL" id="LR593887">
    <property type="protein sequence ID" value="VTS00896.1"/>
    <property type="molecule type" value="Genomic_DNA"/>
</dbReference>
<feature type="active site" description="Tele-UMP-histidine intermediate" evidence="4">
    <location>
        <position position="171"/>
    </location>
</feature>
<evidence type="ECO:0000256" key="5">
    <source>
        <dbReference type="PIRSR" id="PIRSR000808-3"/>
    </source>
</evidence>
<evidence type="ECO:0000256" key="2">
    <source>
        <dbReference type="ARBA" id="ARBA00022695"/>
    </source>
</evidence>
<dbReference type="InterPro" id="IPR053177">
    <property type="entry name" value="ADP-glucose_phosphorylase"/>
</dbReference>
<dbReference type="AlphaFoldDB" id="A0A6C2YL16"/>
<evidence type="ECO:0000256" key="1">
    <source>
        <dbReference type="ARBA" id="ARBA00022679"/>
    </source>
</evidence>
<dbReference type="GO" id="GO:0008270">
    <property type="term" value="F:zinc ion binding"/>
    <property type="evidence" value="ECO:0007669"/>
    <property type="project" value="InterPro"/>
</dbReference>
<evidence type="ECO:0000313" key="8">
    <source>
        <dbReference type="Proteomes" id="UP000464378"/>
    </source>
</evidence>
<dbReference type="KEGG" id="tim:GMBLW1_16900"/>
<keyword evidence="3" id="KW-0119">Carbohydrate metabolism</keyword>
<dbReference type="PANTHER" id="PTHR42763:SF2">
    <property type="entry name" value="ADP-GLUCOSE PHOSPHORYLASE"/>
    <property type="match status" value="1"/>
</dbReference>
<sequence>MSQSNLRRDPLFGRTVLIAPERASRPIQTHSPTAPLHADASLTCPFCPGHEADTPDPVYCSVRDDRSSWDVRVVPNRFPAVRMPESGGGIDPAMEILVGPASLPLFGQHDVIIECPEHVRSLATLPARQVQAVLRAYRARCLQLRQDSRLRSATLFKNVGAMAGASLDHSHSQLITLPVVPPLLERKCLAFAEAGPEWGDSPLARMLEQEKRDGVRWIAETEHAACFAPYASRFAYEAWIVPKTPAAHFEDLGDVPLDEIGLLLHHLLRCLEECLGSPAFNWVIHTAPWHSGGFSRFHWHLELIPRLHQAAGFEWGTDLIINPTAPEEAAAVYRSHLRSNSGTVAPSTE</sequence>
<accession>A0A6C2YL16</accession>
<dbReference type="InParanoid" id="A0A6C2YL16"/>
<dbReference type="InterPro" id="IPR005849">
    <property type="entry name" value="GalP_Utransf_N"/>
</dbReference>
<keyword evidence="8" id="KW-1185">Reference proteome</keyword>
<proteinExistence type="predicted"/>
<dbReference type="InterPro" id="IPR001937">
    <property type="entry name" value="GalP_UDPtransf1"/>
</dbReference>
<feature type="binding site" evidence="5">
    <location>
        <position position="44"/>
    </location>
    <ligand>
        <name>Zn(2+)</name>
        <dbReference type="ChEBI" id="CHEBI:29105"/>
    </ligand>
</feature>
<dbReference type="RefSeq" id="WP_162657462.1">
    <property type="nucleotide sequence ID" value="NZ_LR593887.1"/>
</dbReference>
<keyword evidence="1 7" id="KW-0808">Transferase</keyword>
<feature type="domain" description="Galactose-1-phosphate uridyl transferase N-terminal" evidence="6">
    <location>
        <begin position="3"/>
        <end position="181"/>
    </location>
</feature>
<evidence type="ECO:0000313" key="7">
    <source>
        <dbReference type="EMBL" id="VIP02270.1"/>
    </source>
</evidence>
<feature type="binding site" evidence="5">
    <location>
        <position position="169"/>
    </location>
    <ligand>
        <name>Zn(2+)</name>
        <dbReference type="ChEBI" id="CHEBI:29105"/>
    </ligand>
</feature>
<dbReference type="GO" id="GO:0008108">
    <property type="term" value="F:UDP-glucose:hexose-1-phosphate uridylyltransferase activity"/>
    <property type="evidence" value="ECO:0007669"/>
    <property type="project" value="InterPro"/>
</dbReference>
<name>A0A6C2YL16_9BACT</name>
<evidence type="ECO:0000256" key="4">
    <source>
        <dbReference type="PIRSR" id="PIRSR000808-1"/>
    </source>
</evidence>
<dbReference type="Gene3D" id="3.30.428.10">
    <property type="entry name" value="HIT-like"/>
    <property type="match status" value="2"/>
</dbReference>
<feature type="binding site" evidence="5">
    <location>
        <position position="118"/>
    </location>
    <ligand>
        <name>Zn(2+)</name>
        <dbReference type="ChEBI" id="CHEBI:29105"/>
    </ligand>
</feature>
<dbReference type="PANTHER" id="PTHR42763">
    <property type="entry name" value="ADP-GLUCOSE PHOSPHORYLASE"/>
    <property type="match status" value="1"/>
</dbReference>
<dbReference type="FunCoup" id="A0A6C2YL16">
    <property type="interactions" value="375"/>
</dbReference>
<comment type="cofactor">
    <cofactor evidence="5">
        <name>Zn(2+)</name>
        <dbReference type="ChEBI" id="CHEBI:29105"/>
    </cofactor>
    <text evidence="5">Binds 1 zinc ion per subunit.</text>
</comment>
<dbReference type="Pfam" id="PF01087">
    <property type="entry name" value="GalP_UDP_transf"/>
    <property type="match status" value="1"/>
</dbReference>
<keyword evidence="5" id="KW-0862">Zinc</keyword>
<dbReference type="SUPFAM" id="SSF54197">
    <property type="entry name" value="HIT-like"/>
    <property type="match status" value="2"/>
</dbReference>
<evidence type="ECO:0000259" key="6">
    <source>
        <dbReference type="Pfam" id="PF01087"/>
    </source>
</evidence>
<gene>
    <name evidence="7" type="ORF">GMBLW1_16900</name>
</gene>
<keyword evidence="5" id="KW-0479">Metal-binding</keyword>
<reference evidence="7" key="1">
    <citation type="submission" date="2019-04" db="EMBL/GenBank/DDBJ databases">
        <authorList>
            <consortium name="Science for Life Laboratories"/>
        </authorList>
    </citation>
    <scope>NUCLEOTIDE SEQUENCE</scope>
    <source>
        <strain evidence="7">MBLW1</strain>
    </source>
</reference>
<keyword evidence="2 7" id="KW-0548">Nucleotidyltransferase</keyword>
<dbReference type="EMBL" id="LR586016">
    <property type="protein sequence ID" value="VIP02270.1"/>
    <property type="molecule type" value="Genomic_DNA"/>
</dbReference>
<feature type="binding site" evidence="5">
    <location>
        <position position="47"/>
    </location>
    <ligand>
        <name>Zn(2+)</name>
        <dbReference type="ChEBI" id="CHEBI:29105"/>
    </ligand>
</feature>
<dbReference type="GO" id="GO:0006012">
    <property type="term" value="P:galactose metabolic process"/>
    <property type="evidence" value="ECO:0007669"/>
    <property type="project" value="InterPro"/>
</dbReference>
<dbReference type="InterPro" id="IPR036265">
    <property type="entry name" value="HIT-like_sf"/>
</dbReference>
<organism evidence="7">
    <name type="scientific">Tuwongella immobilis</name>
    <dbReference type="NCBI Taxonomy" id="692036"/>
    <lineage>
        <taxon>Bacteria</taxon>
        <taxon>Pseudomonadati</taxon>
        <taxon>Planctomycetota</taxon>
        <taxon>Planctomycetia</taxon>
        <taxon>Gemmatales</taxon>
        <taxon>Gemmataceae</taxon>
        <taxon>Tuwongella</taxon>
    </lineage>
</organism>
<evidence type="ECO:0000256" key="3">
    <source>
        <dbReference type="ARBA" id="ARBA00023277"/>
    </source>
</evidence>
<dbReference type="PIRSF" id="PIRSF000808">
    <property type="entry name" value="GalT"/>
    <property type="match status" value="1"/>
</dbReference>
<protein>
    <recommendedName>
        <fullName evidence="6">Galactose-1-phosphate uridyl transferase N-terminal domain-containing protein</fullName>
    </recommendedName>
</protein>